<protein>
    <submittedName>
        <fullName evidence="3">Uncharacterized protein</fullName>
    </submittedName>
</protein>
<dbReference type="EMBL" id="CP019717">
    <property type="protein sequence ID" value="QHZ50730.1"/>
    <property type="molecule type" value="Genomic_DNA"/>
</dbReference>
<dbReference type="AlphaFoldDB" id="A0A6C0QRR7"/>
<evidence type="ECO:0000313" key="3">
    <source>
        <dbReference type="EMBL" id="QHZ51343.1"/>
    </source>
</evidence>
<gene>
    <name evidence="2" type="ORF">ERICV_01572</name>
    <name evidence="3" type="ORF">ERICV_02196</name>
</gene>
<name>A0A6C0QRR7_9BACL</name>
<sequence length="70" mass="8058">MNIWCYPLMVDSKKRVHDIMDSLLLTGGDFSCHQRWDKPLLKTAKKSRKRLFGYGPRSGGSCHDSGETWD</sequence>
<dbReference type="EMBL" id="CP019717">
    <property type="protein sequence ID" value="QHZ51343.1"/>
    <property type="molecule type" value="Genomic_DNA"/>
</dbReference>
<evidence type="ECO:0000313" key="2">
    <source>
        <dbReference type="EMBL" id="QHZ50730.1"/>
    </source>
</evidence>
<dbReference type="Proteomes" id="UP000464330">
    <property type="component" value="Chromosome"/>
</dbReference>
<reference evidence="3 4" key="1">
    <citation type="journal article" date="2020" name="Int. J. Med. Microbiol.">
        <title>Discovery of Paenibacillus larvae ERIC V: Phenotypic and genomic comparison to genotypes ERIC I-IV reveal different inventories of virulence factors which correlate with epidemiological prevalences of American Foulbrood.</title>
        <authorList>
            <person name="Beims H."/>
            <person name="Bunk B."/>
            <person name="Erler S."/>
            <person name="Mohr K.I."/>
            <person name="Sproer C."/>
            <person name="Pradella S."/>
            <person name="Gunther G."/>
            <person name="Rohde M."/>
            <person name="von der Ohe W."/>
            <person name="Steinert M."/>
        </authorList>
    </citation>
    <scope>NUCLEOTIDE SEQUENCE [LARGE SCALE GENOMIC DNA]</scope>
    <source>
        <strain evidence="3">Eric_V</strain>
    </source>
</reference>
<evidence type="ECO:0000256" key="1">
    <source>
        <dbReference type="SAM" id="MobiDB-lite"/>
    </source>
</evidence>
<proteinExistence type="predicted"/>
<evidence type="ECO:0000313" key="4">
    <source>
        <dbReference type="Proteomes" id="UP000464330"/>
    </source>
</evidence>
<organism evidence="3 4">
    <name type="scientific">Paenibacillus larvae subsp. larvae</name>
    <dbReference type="NCBI Taxonomy" id="147375"/>
    <lineage>
        <taxon>Bacteria</taxon>
        <taxon>Bacillati</taxon>
        <taxon>Bacillota</taxon>
        <taxon>Bacilli</taxon>
        <taxon>Bacillales</taxon>
        <taxon>Paenibacillaceae</taxon>
        <taxon>Paenibacillus</taxon>
    </lineage>
</organism>
<feature type="region of interest" description="Disordered" evidence="1">
    <location>
        <begin position="51"/>
        <end position="70"/>
    </location>
</feature>
<accession>A0A6C0QRR7</accession>